<gene>
    <name evidence="2" type="ORF">FLL46_09015</name>
</gene>
<comment type="caution">
    <text evidence="2">The sequence shown here is derived from an EMBL/GenBank/DDBJ whole genome shotgun (WGS) entry which is preliminary data.</text>
</comment>
<dbReference type="Gene3D" id="3.40.1010.10">
    <property type="entry name" value="Cobalt-precorrin-4 Transmethylase, Domain 1"/>
    <property type="match status" value="1"/>
</dbReference>
<keyword evidence="2" id="KW-0808">Transferase</keyword>
<keyword evidence="3" id="KW-1185">Reference proteome</keyword>
<organism evidence="2 3">
    <name type="scientific">Aliikangiella coralliicola</name>
    <dbReference type="NCBI Taxonomy" id="2592383"/>
    <lineage>
        <taxon>Bacteria</taxon>
        <taxon>Pseudomonadati</taxon>
        <taxon>Pseudomonadota</taxon>
        <taxon>Gammaproteobacteria</taxon>
        <taxon>Oceanospirillales</taxon>
        <taxon>Pleioneaceae</taxon>
        <taxon>Aliikangiella</taxon>
    </lineage>
</organism>
<sequence length="280" mass="31073">MDDRCKQNEKTGNLVIVGTGILTPAHLSQESIAHIKSADIVHALVPDPLGFSTIQKLNDNIKNLDELYYKPQDTVNGSNRIDGYNKMVESIMSDVRDGLNVCAVFYGHPGVFVNPSHASIKQARSEGFEAKMLPSISAEDCLFADLGVDPGYMGCQAYEATQFMFYKHSINIHSALVLWQIGAAGDESMQKFNPAKNGLAMLKDRMLEWYPENHEVILYEATTLPIIEPRTEKILLANLTSVSVKTITTMYIPPVSKPELNLEFCKKWGVDTQELISCSA</sequence>
<dbReference type="Pfam" id="PF00590">
    <property type="entry name" value="TP_methylase"/>
    <property type="match status" value="1"/>
</dbReference>
<name>A0A545UGS2_9GAMM</name>
<evidence type="ECO:0000313" key="3">
    <source>
        <dbReference type="Proteomes" id="UP000315439"/>
    </source>
</evidence>
<dbReference type="InterPro" id="IPR000878">
    <property type="entry name" value="4pyrrol_Mease"/>
</dbReference>
<dbReference type="EMBL" id="VIKS01000004">
    <property type="protein sequence ID" value="TQV88645.1"/>
    <property type="molecule type" value="Genomic_DNA"/>
</dbReference>
<evidence type="ECO:0000259" key="1">
    <source>
        <dbReference type="Pfam" id="PF00590"/>
    </source>
</evidence>
<protein>
    <submittedName>
        <fullName evidence="2">Methylase</fullName>
    </submittedName>
</protein>
<evidence type="ECO:0000313" key="2">
    <source>
        <dbReference type="EMBL" id="TQV88645.1"/>
    </source>
</evidence>
<dbReference type="Proteomes" id="UP000315439">
    <property type="component" value="Unassembled WGS sequence"/>
</dbReference>
<dbReference type="GO" id="GO:0032259">
    <property type="term" value="P:methylation"/>
    <property type="evidence" value="ECO:0007669"/>
    <property type="project" value="UniProtKB-KW"/>
</dbReference>
<proteinExistence type="predicted"/>
<dbReference type="RefSeq" id="WP_142893153.1">
    <property type="nucleotide sequence ID" value="NZ_ML660162.1"/>
</dbReference>
<feature type="domain" description="Tetrapyrrole methylase" evidence="1">
    <location>
        <begin position="14"/>
        <end position="225"/>
    </location>
</feature>
<dbReference type="AlphaFoldDB" id="A0A545UGS2"/>
<dbReference type="SUPFAM" id="SSF53790">
    <property type="entry name" value="Tetrapyrrole methylase"/>
    <property type="match status" value="1"/>
</dbReference>
<dbReference type="OrthoDB" id="1459304at2"/>
<dbReference type="GO" id="GO:0008168">
    <property type="term" value="F:methyltransferase activity"/>
    <property type="evidence" value="ECO:0007669"/>
    <property type="project" value="UniProtKB-KW"/>
</dbReference>
<keyword evidence="2" id="KW-0489">Methyltransferase</keyword>
<dbReference type="InterPro" id="IPR035996">
    <property type="entry name" value="4pyrrol_Methylase_sf"/>
</dbReference>
<dbReference type="InterPro" id="IPR014777">
    <property type="entry name" value="4pyrrole_Mease_sub1"/>
</dbReference>
<reference evidence="2 3" key="1">
    <citation type="submission" date="2019-07" db="EMBL/GenBank/DDBJ databases">
        <title>Draft genome for Aliikangiella sp. M105.</title>
        <authorList>
            <person name="Wang G."/>
        </authorList>
    </citation>
    <scope>NUCLEOTIDE SEQUENCE [LARGE SCALE GENOMIC DNA]</scope>
    <source>
        <strain evidence="2 3">M105</strain>
    </source>
</reference>
<accession>A0A545UGS2</accession>
<dbReference type="CDD" id="cd19916">
    <property type="entry name" value="OphMA_like"/>
    <property type="match status" value="1"/>
</dbReference>